<dbReference type="CDD" id="cd08288">
    <property type="entry name" value="MDR_yhdh"/>
    <property type="match status" value="1"/>
</dbReference>
<dbReference type="RefSeq" id="WP_281178329.1">
    <property type="nucleotide sequence ID" value="NZ_CP006644.1"/>
</dbReference>
<accession>W0ACH2</accession>
<dbReference type="InterPro" id="IPR013154">
    <property type="entry name" value="ADH-like_N"/>
</dbReference>
<dbReference type="InterPro" id="IPR051397">
    <property type="entry name" value="Zn-ADH-like_protein"/>
</dbReference>
<dbReference type="SUPFAM" id="SSF50129">
    <property type="entry name" value="GroES-like"/>
    <property type="match status" value="1"/>
</dbReference>
<dbReference type="GO" id="GO:0043957">
    <property type="term" value="F:acryloyl-CoA reductase (NADPH) activity"/>
    <property type="evidence" value="ECO:0007669"/>
    <property type="project" value="TreeGrafter"/>
</dbReference>
<dbReference type="PATRIC" id="fig|1123269.5.peg.2203"/>
<dbReference type="HOGENOM" id="CLU_026673_26_3_5"/>
<dbReference type="InterPro" id="IPR014188">
    <property type="entry name" value="Acrylyl-CoA_reductase_AcuI"/>
</dbReference>
<dbReference type="STRING" id="1123269.NX02_11335"/>
<proteinExistence type="predicted"/>
<dbReference type="KEGG" id="ssan:NX02_11335"/>
<evidence type="ECO:0000259" key="1">
    <source>
        <dbReference type="SMART" id="SM00829"/>
    </source>
</evidence>
<dbReference type="PANTHER" id="PTHR43677:SF1">
    <property type="entry name" value="ACRYLYL-COA REDUCTASE ACUI-RELATED"/>
    <property type="match status" value="1"/>
</dbReference>
<dbReference type="EMBL" id="CP006644">
    <property type="protein sequence ID" value="AHE53978.1"/>
    <property type="molecule type" value="Genomic_DNA"/>
</dbReference>
<evidence type="ECO:0000313" key="2">
    <source>
        <dbReference type="EMBL" id="AHE53978.1"/>
    </source>
</evidence>
<dbReference type="Gene3D" id="3.40.50.720">
    <property type="entry name" value="NAD(P)-binding Rossmann-like Domain"/>
    <property type="match status" value="1"/>
</dbReference>
<dbReference type="Pfam" id="PF08240">
    <property type="entry name" value="ADH_N"/>
    <property type="match status" value="1"/>
</dbReference>
<dbReference type="Pfam" id="PF00107">
    <property type="entry name" value="ADH_zinc_N"/>
    <property type="match status" value="1"/>
</dbReference>
<keyword evidence="3" id="KW-1185">Reference proteome</keyword>
<feature type="domain" description="Enoyl reductase (ER)" evidence="1">
    <location>
        <begin position="30"/>
        <end position="340"/>
    </location>
</feature>
<reference evidence="2 3" key="1">
    <citation type="submission" date="2013-07" db="EMBL/GenBank/DDBJ databases">
        <title>Completed genome of Sphingomonas sanxanigenens NX02.</title>
        <authorList>
            <person name="Ma T."/>
            <person name="Huang H."/>
            <person name="Wu M."/>
            <person name="Li X."/>
            <person name="Li G."/>
        </authorList>
    </citation>
    <scope>NUCLEOTIDE SEQUENCE [LARGE SCALE GENOMIC DNA]</scope>
    <source>
        <strain evidence="2 3">NX02</strain>
    </source>
</reference>
<gene>
    <name evidence="2" type="ORF">NX02_11335</name>
</gene>
<protein>
    <recommendedName>
        <fullName evidence="1">Enoyl reductase (ER) domain-containing protein</fullName>
    </recommendedName>
</protein>
<dbReference type="PANTHER" id="PTHR43677">
    <property type="entry name" value="SHORT-CHAIN DEHYDROGENASE/REDUCTASE"/>
    <property type="match status" value="1"/>
</dbReference>
<dbReference type="SUPFAM" id="SSF51735">
    <property type="entry name" value="NAD(P)-binding Rossmann-fold domains"/>
    <property type="match status" value="1"/>
</dbReference>
<name>W0ACH2_9SPHN</name>
<dbReference type="Proteomes" id="UP000018851">
    <property type="component" value="Chromosome"/>
</dbReference>
<dbReference type="InterPro" id="IPR011032">
    <property type="entry name" value="GroES-like_sf"/>
</dbReference>
<dbReference type="InterPro" id="IPR013149">
    <property type="entry name" value="ADH-like_C"/>
</dbReference>
<dbReference type="InterPro" id="IPR020843">
    <property type="entry name" value="ER"/>
</dbReference>
<organism evidence="2 3">
    <name type="scientific">Sphingomonas sanxanigenens DSM 19645 = NX02</name>
    <dbReference type="NCBI Taxonomy" id="1123269"/>
    <lineage>
        <taxon>Bacteria</taxon>
        <taxon>Pseudomonadati</taxon>
        <taxon>Pseudomonadota</taxon>
        <taxon>Alphaproteobacteria</taxon>
        <taxon>Sphingomonadales</taxon>
        <taxon>Sphingomonadaceae</taxon>
        <taxon>Sphingomonas</taxon>
    </lineage>
</organism>
<dbReference type="SMART" id="SM00829">
    <property type="entry name" value="PKS_ER"/>
    <property type="match status" value="1"/>
</dbReference>
<dbReference type="eggNOG" id="COG0604">
    <property type="taxonomic scope" value="Bacteria"/>
</dbReference>
<dbReference type="AlphaFoldDB" id="W0ACH2"/>
<dbReference type="NCBIfam" id="TIGR02823">
    <property type="entry name" value="oxido_YhdH"/>
    <property type="match status" value="1"/>
</dbReference>
<dbReference type="InterPro" id="IPR036291">
    <property type="entry name" value="NAD(P)-bd_dom_sf"/>
</dbReference>
<evidence type="ECO:0000313" key="3">
    <source>
        <dbReference type="Proteomes" id="UP000018851"/>
    </source>
</evidence>
<dbReference type="Gene3D" id="3.90.180.10">
    <property type="entry name" value="Medium-chain alcohol dehydrogenases, catalytic domain"/>
    <property type="match status" value="1"/>
</dbReference>
<sequence>MRIYREPVGAGDDEDAAMFQGILITRNDAGQSAALATLDEAALPEGDVLIETHYSTINFKDALAITGKLPIVRSFPMVPGIDLAGTVLQSDHAAWKAGDKVVLNGWGVGEAHWGGLAQKARLNGDWLVPLPDAFTPRQAMAIGTAGYTAALCVEALTNAGITPDQGEILVTGATGGVGSVAIALLHKAGFSVVAATGKPAEADYLRNLGAAVTLDRAELAAPGKPLQKERWAGVVETLGGNTLANACAQTRYGGAVAACGLAESSNFPTTVMPFILRSVALLGVDSVMAPQSARLAAWHRLARDLPAAALESIAIDIGLGEAIEAAAGLMAGTMRGRYVVDVNR</sequence>